<dbReference type="Pfam" id="PF07797">
    <property type="entry name" value="DUF1639"/>
    <property type="match status" value="1"/>
</dbReference>
<feature type="compositionally biased region" description="Basic residues" evidence="1">
    <location>
        <begin position="209"/>
        <end position="218"/>
    </location>
</feature>
<evidence type="ECO:0000313" key="3">
    <source>
        <dbReference type="Proteomes" id="UP000036987"/>
    </source>
</evidence>
<organism evidence="2 3">
    <name type="scientific">Zostera marina</name>
    <name type="common">Eelgrass</name>
    <dbReference type="NCBI Taxonomy" id="29655"/>
    <lineage>
        <taxon>Eukaryota</taxon>
        <taxon>Viridiplantae</taxon>
        <taxon>Streptophyta</taxon>
        <taxon>Embryophyta</taxon>
        <taxon>Tracheophyta</taxon>
        <taxon>Spermatophyta</taxon>
        <taxon>Magnoliopsida</taxon>
        <taxon>Liliopsida</taxon>
        <taxon>Zosteraceae</taxon>
        <taxon>Zostera</taxon>
    </lineage>
</organism>
<gene>
    <name evidence="2" type="ORF">ZOSMA_170G00470</name>
</gene>
<feature type="region of interest" description="Disordered" evidence="1">
    <location>
        <begin position="208"/>
        <end position="228"/>
    </location>
</feature>
<dbReference type="PANTHER" id="PTHR33130">
    <property type="entry name" value="PUTATIVE (DUF1639)-RELATED"/>
    <property type="match status" value="1"/>
</dbReference>
<feature type="region of interest" description="Disordered" evidence="1">
    <location>
        <begin position="89"/>
        <end position="141"/>
    </location>
</feature>
<proteinExistence type="predicted"/>
<evidence type="ECO:0000313" key="2">
    <source>
        <dbReference type="EMBL" id="KMZ72026.1"/>
    </source>
</evidence>
<dbReference type="Proteomes" id="UP000036987">
    <property type="component" value="Unassembled WGS sequence"/>
</dbReference>
<dbReference type="OrthoDB" id="601691at2759"/>
<dbReference type="PANTHER" id="PTHR33130:SF12">
    <property type="entry name" value="EXPRESSED PROTEIN"/>
    <property type="match status" value="1"/>
</dbReference>
<name>A0A0K9PSS0_ZOSMR</name>
<dbReference type="InterPro" id="IPR012438">
    <property type="entry name" value="DUF1639"/>
</dbReference>
<feature type="compositionally biased region" description="Low complexity" evidence="1">
    <location>
        <begin position="116"/>
        <end position="132"/>
    </location>
</feature>
<dbReference type="AlphaFoldDB" id="A0A0K9PSS0"/>
<sequence length="228" mass="25668">MESDGKNERVFKGLENNFLQWGNRKRLRCVKIRDTNTSPAVAIDSGNNNNKQKVRTASRVNNRVFNIERGQLHGLSSPNDILREWDSWGSENKKSSQPSSPDKEENRFYSTRGSTAAAAAAPHSAPADNNNNGNGHIGAEEKVGKVTLPRFFISLSSKEKEEDFMAMKGCKLPQRPKKRAKLVQRTILLVSPGAWLSDLSQERYEVREKKSRKKKRGLKVISIESDSE</sequence>
<accession>A0A0K9PSS0</accession>
<comment type="caution">
    <text evidence="2">The sequence shown here is derived from an EMBL/GenBank/DDBJ whole genome shotgun (WGS) entry which is preliminary data.</text>
</comment>
<reference evidence="3" key="1">
    <citation type="journal article" date="2016" name="Nature">
        <title>The genome of the seagrass Zostera marina reveals angiosperm adaptation to the sea.</title>
        <authorList>
            <person name="Olsen J.L."/>
            <person name="Rouze P."/>
            <person name="Verhelst B."/>
            <person name="Lin Y.-C."/>
            <person name="Bayer T."/>
            <person name="Collen J."/>
            <person name="Dattolo E."/>
            <person name="De Paoli E."/>
            <person name="Dittami S."/>
            <person name="Maumus F."/>
            <person name="Michel G."/>
            <person name="Kersting A."/>
            <person name="Lauritano C."/>
            <person name="Lohaus R."/>
            <person name="Toepel M."/>
            <person name="Tonon T."/>
            <person name="Vanneste K."/>
            <person name="Amirebrahimi M."/>
            <person name="Brakel J."/>
            <person name="Bostroem C."/>
            <person name="Chovatia M."/>
            <person name="Grimwood J."/>
            <person name="Jenkins J.W."/>
            <person name="Jueterbock A."/>
            <person name="Mraz A."/>
            <person name="Stam W.T."/>
            <person name="Tice H."/>
            <person name="Bornberg-Bauer E."/>
            <person name="Green P.J."/>
            <person name="Pearson G.A."/>
            <person name="Procaccini G."/>
            <person name="Duarte C.M."/>
            <person name="Schmutz J."/>
            <person name="Reusch T.B.H."/>
            <person name="Van de Peer Y."/>
        </authorList>
    </citation>
    <scope>NUCLEOTIDE SEQUENCE [LARGE SCALE GENOMIC DNA]</scope>
    <source>
        <strain evidence="3">cv. Finnish</strain>
    </source>
</reference>
<keyword evidence="3" id="KW-1185">Reference proteome</keyword>
<dbReference type="OMA" id="HNNGHSS"/>
<evidence type="ECO:0000256" key="1">
    <source>
        <dbReference type="SAM" id="MobiDB-lite"/>
    </source>
</evidence>
<dbReference type="EMBL" id="LFYR01000644">
    <property type="protein sequence ID" value="KMZ72026.1"/>
    <property type="molecule type" value="Genomic_DNA"/>
</dbReference>
<protein>
    <submittedName>
        <fullName evidence="2">Uncharacterized protein</fullName>
    </submittedName>
</protein>